<dbReference type="Gene3D" id="3.50.50.60">
    <property type="entry name" value="FAD/NAD(P)-binding domain"/>
    <property type="match status" value="2"/>
</dbReference>
<comment type="caution">
    <text evidence="6">The sequence shown here is derived from an EMBL/GenBank/DDBJ whole genome shotgun (WGS) entry which is preliminary data.</text>
</comment>
<dbReference type="Gene3D" id="3.40.50.150">
    <property type="entry name" value="Vaccinia Virus protein VP39"/>
    <property type="match status" value="1"/>
</dbReference>
<dbReference type="Pfam" id="PF00743">
    <property type="entry name" value="FMO-like"/>
    <property type="match status" value="1"/>
</dbReference>
<protein>
    <recommendedName>
        <fullName evidence="5">Methyltransferase type 12 domain-containing protein</fullName>
    </recommendedName>
</protein>
<dbReference type="InterPro" id="IPR020946">
    <property type="entry name" value="Flavin_mOase-like"/>
</dbReference>
<dbReference type="EMBL" id="JMSE01000278">
    <property type="protein sequence ID" value="KDN70910.1"/>
    <property type="molecule type" value="Genomic_DNA"/>
</dbReference>
<dbReference type="PANTHER" id="PTHR43098:SF5">
    <property type="entry name" value="DUAL-FUNCTIONAL MONOOXYGENASE_METHYLTRANSFERASE PSOF"/>
    <property type="match status" value="1"/>
</dbReference>
<proteinExistence type="predicted"/>
<keyword evidence="7" id="KW-1185">Reference proteome</keyword>
<keyword evidence="4" id="KW-0560">Oxidoreductase</keyword>
<evidence type="ECO:0000256" key="4">
    <source>
        <dbReference type="ARBA" id="ARBA00023002"/>
    </source>
</evidence>
<feature type="domain" description="Methyltransferase type 12" evidence="5">
    <location>
        <begin position="724"/>
        <end position="829"/>
    </location>
</feature>
<dbReference type="OMA" id="RIMFYFG"/>
<dbReference type="SUPFAM" id="SSF51905">
    <property type="entry name" value="FAD/NAD(P)-binding domain"/>
    <property type="match status" value="2"/>
</dbReference>
<dbReference type="SUPFAM" id="SSF53335">
    <property type="entry name" value="S-adenosyl-L-methionine-dependent methyltransferases"/>
    <property type="match status" value="1"/>
</dbReference>
<dbReference type="HOGENOM" id="CLU_014803_0_0_1"/>
<dbReference type="GO" id="GO:0050661">
    <property type="term" value="F:NADP binding"/>
    <property type="evidence" value="ECO:0007669"/>
    <property type="project" value="InterPro"/>
</dbReference>
<dbReference type="InterPro" id="IPR036188">
    <property type="entry name" value="FAD/NAD-bd_sf"/>
</dbReference>
<keyword evidence="2" id="KW-0274">FAD</keyword>
<evidence type="ECO:0000256" key="3">
    <source>
        <dbReference type="ARBA" id="ARBA00022857"/>
    </source>
</evidence>
<dbReference type="Proteomes" id="UP000027238">
    <property type="component" value="Unassembled WGS sequence"/>
</dbReference>
<dbReference type="InterPro" id="IPR013217">
    <property type="entry name" value="Methyltransf_12"/>
</dbReference>
<dbReference type="GO" id="GO:0050660">
    <property type="term" value="F:flavin adenine dinucleotide binding"/>
    <property type="evidence" value="ECO:0007669"/>
    <property type="project" value="InterPro"/>
</dbReference>
<evidence type="ECO:0000259" key="5">
    <source>
        <dbReference type="Pfam" id="PF08242"/>
    </source>
</evidence>
<dbReference type="GO" id="GO:0004499">
    <property type="term" value="F:N,N-dimethylaniline monooxygenase activity"/>
    <property type="evidence" value="ECO:0007669"/>
    <property type="project" value="InterPro"/>
</dbReference>
<evidence type="ECO:0000313" key="7">
    <source>
        <dbReference type="Proteomes" id="UP000027238"/>
    </source>
</evidence>
<accession>A0A066XY57</accession>
<evidence type="ECO:0000313" key="6">
    <source>
        <dbReference type="EMBL" id="KDN70910.1"/>
    </source>
</evidence>
<sequence>MKFNKAIDYDVVIVGAGFSGIRTLWEVRRLGLTAVCYEAGLDVGGAWYWNRYPGARTDGEAWIYVMNFTPELRDEWNYHERYPSQEEVQRYLSGIVGRKTDRFDLRKDIAFGIRVMAAHYSDNDNTWTLTTADGQSTTCRYFIAATGTLSVPQDPPYPGLNSFTGEWYQTANWPAHRVDFQNKRIAVVGTGSTGVQVISALAPIAKNLSVFQRTPNYVLPGRNYNIDEHLAHEIKQNMDVTWDIARKSMAGQPIKSSGRILKDMTDNDKIRQIFDYGWERGCFQLQLETFDDIILDPESNKVFSEYIRSKIRAIVQDPNTADILCPTYPFGAKRPPCGHFYYEAFNRPNVHLIDISQDEIDIYERGIRTSSGVEHEFDMIIFALGFDAITGALGKIDIKGSKSKSLKEYWAQDVTTFGGALVPGFPNMFLVCGPQTPIGNMPVMIEMAVTWIGKTLRYMEEKHLATVNVSEKASDAWTQHNNEVFNSTWFPEPAKATHNWAIGTNIPGKPFNVLCYFGGVPSWNDWLEKEAADEWPSMEFTRIADSESKGEYAPGQDISSNSASAIVERLESMVMPLQSDEAGISQAEKVNICNAVCARYMDWAVREMQDRGLAPKPDHRLHWWKVLQKFVHSEEGRRLIQESPSTVEQLDHVTSKLGVEGEAIARIGHELVRLLTGKTLPLSLLMKDNLLYRLYLSDEGARSNLYVAEFVRMLTSRKRDLRILEVGAGTGGTTFHILRLCSPNGAPFCSNYTFTDISPGFFKTCLTTLGKWKDLLTFQTLNIESNPAKQRLEEKSYDLIIASNVIHTTQSLRTSLANVHKLLRPGGVLALMEPTRLTPYYNLIFGSLPGWWAGIDEGRTESPLQSADQWNEHLRNVGFSGIDLVAYDLPEPERHNAFLVSTALES</sequence>
<keyword evidence="3" id="KW-0521">NADP</keyword>
<dbReference type="InterPro" id="IPR029063">
    <property type="entry name" value="SAM-dependent_MTases_sf"/>
</dbReference>
<dbReference type="PRINTS" id="PR00411">
    <property type="entry name" value="PNDRDTASEI"/>
</dbReference>
<dbReference type="OrthoDB" id="66881at2759"/>
<evidence type="ECO:0000256" key="1">
    <source>
        <dbReference type="ARBA" id="ARBA00022630"/>
    </source>
</evidence>
<organism evidence="6 7">
    <name type="scientific">Colletotrichum sublineola</name>
    <name type="common">Sorghum anthracnose fungus</name>
    <dbReference type="NCBI Taxonomy" id="1173701"/>
    <lineage>
        <taxon>Eukaryota</taxon>
        <taxon>Fungi</taxon>
        <taxon>Dikarya</taxon>
        <taxon>Ascomycota</taxon>
        <taxon>Pezizomycotina</taxon>
        <taxon>Sordariomycetes</taxon>
        <taxon>Hypocreomycetidae</taxon>
        <taxon>Glomerellales</taxon>
        <taxon>Glomerellaceae</taxon>
        <taxon>Colletotrichum</taxon>
        <taxon>Colletotrichum graminicola species complex</taxon>
    </lineage>
</organism>
<reference evidence="7" key="1">
    <citation type="journal article" date="2014" name="Genome Announc.">
        <title>Draft genome sequence of Colletotrichum sublineola, a destructive pathogen of cultivated sorghum.</title>
        <authorList>
            <person name="Baroncelli R."/>
            <person name="Sanz-Martin J.M."/>
            <person name="Rech G.E."/>
            <person name="Sukno S.A."/>
            <person name="Thon M.R."/>
        </authorList>
    </citation>
    <scope>NUCLEOTIDE SEQUENCE [LARGE SCALE GENOMIC DNA]</scope>
    <source>
        <strain evidence="7">TX430BB</strain>
    </source>
</reference>
<gene>
    <name evidence="6" type="ORF">CSUB01_03724</name>
</gene>
<dbReference type="InterPro" id="IPR050775">
    <property type="entry name" value="FAD-binding_Monooxygenases"/>
</dbReference>
<dbReference type="Pfam" id="PF08242">
    <property type="entry name" value="Methyltransf_12"/>
    <property type="match status" value="1"/>
</dbReference>
<evidence type="ECO:0000256" key="2">
    <source>
        <dbReference type="ARBA" id="ARBA00022827"/>
    </source>
</evidence>
<keyword evidence="1" id="KW-0285">Flavoprotein</keyword>
<dbReference type="STRING" id="1173701.A0A066XY57"/>
<dbReference type="CDD" id="cd02440">
    <property type="entry name" value="AdoMet_MTases"/>
    <property type="match status" value="1"/>
</dbReference>
<name>A0A066XY57_COLSU</name>
<dbReference type="PANTHER" id="PTHR43098">
    <property type="entry name" value="L-ORNITHINE N(5)-MONOOXYGENASE-RELATED"/>
    <property type="match status" value="1"/>
</dbReference>
<dbReference type="eggNOG" id="KOG1399">
    <property type="taxonomic scope" value="Eukaryota"/>
</dbReference>
<dbReference type="AlphaFoldDB" id="A0A066XY57"/>